<accession>D8U404</accession>
<proteinExistence type="predicted"/>
<sequence>MASKRLLLAALLAAVCAVIPHALSQSAPDGGDNLNVTVFVEGMVQVYADSVFTLDGEIGPAPPIQPEYTYTLVDKAVNDEPPNEVPVAFGEEEGASLTTGDIVQTALTLTLTAEQASELGFGFSDSSNGRRLLSEEHEKARRMVLDFHNTKRSLQEFISLTNVLGVLSSISLSSKPKAENPVLVSKEDSKDLFVTNGASLDVSSLTFVFRSTSCGLYPSINSSVVRKYWFNEESLNPKVTATLQRYHSACTYGRLTFTPINNNIYDVDIPCKGTLRGGIAYDLEDGTGNIGMLDGLMALVDLAKDYLRENDRDAYRTWKQYRRKIYIFPFGWKRVYNADFIGRASHGCVSNGNCFAFINSAPYGLATEQVTVPLVFHELGHNIGLTHAAAFDCTDPRCKVVEYGDLTDPMGLGAPYDLEKNLVCMSAPQAYKAGWASPIPGGHIAAGRDLPPGIAKTFTLPSMSLGSENMLRIITDAANTALNGSATTTRREAQRALFVSFRIRGTDPASYDSGLGRDNNIYFDLNNYVWVHEFNETANGMPGVRHSLLLAKLDNKAGKDSFTQVLSTTLGGVTVRVKSKTAKAATVTVCRFLRTNESGSSCSDGLDNDCDGLVDMDDPDCNPALRPSPPPPSPPPKKQVTQPPPAQQATSGGGPAKKPSPSPPPAHKLKKPPTKAKSPPPKTKKARPPPKKNTNRG</sequence>
<feature type="region of interest" description="Disordered" evidence="1">
    <location>
        <begin position="613"/>
        <end position="697"/>
    </location>
</feature>
<dbReference type="KEGG" id="vcn:VOLCADRAFT_94248"/>
<gene>
    <name evidence="4" type="ORF">VOLCADRAFT_94248</name>
</gene>
<dbReference type="GeneID" id="9622458"/>
<dbReference type="SUPFAM" id="SSF55486">
    <property type="entry name" value="Metalloproteases ('zincins'), catalytic domain"/>
    <property type="match status" value="1"/>
</dbReference>
<dbReference type="Pfam" id="PF05548">
    <property type="entry name" value="Peptidase_M11"/>
    <property type="match status" value="1"/>
</dbReference>
<feature type="domain" description="Peptidase M11 gametolysin" evidence="3">
    <location>
        <begin position="207"/>
        <end position="540"/>
    </location>
</feature>
<feature type="compositionally biased region" description="Basic residues" evidence="1">
    <location>
        <begin position="682"/>
        <end position="697"/>
    </location>
</feature>
<organism evidence="5">
    <name type="scientific">Volvox carteri f. nagariensis</name>
    <dbReference type="NCBI Taxonomy" id="3068"/>
    <lineage>
        <taxon>Eukaryota</taxon>
        <taxon>Viridiplantae</taxon>
        <taxon>Chlorophyta</taxon>
        <taxon>core chlorophytes</taxon>
        <taxon>Chlorophyceae</taxon>
        <taxon>CS clade</taxon>
        <taxon>Chlamydomonadales</taxon>
        <taxon>Volvocaceae</taxon>
        <taxon>Volvox</taxon>
    </lineage>
</organism>
<dbReference type="Proteomes" id="UP000001058">
    <property type="component" value="Unassembled WGS sequence"/>
</dbReference>
<dbReference type="EMBL" id="GL378357">
    <property type="protein sequence ID" value="EFJ45511.1"/>
    <property type="molecule type" value="Genomic_DNA"/>
</dbReference>
<dbReference type="RefSeq" id="XP_002953538.1">
    <property type="nucleotide sequence ID" value="XM_002953492.1"/>
</dbReference>
<evidence type="ECO:0000313" key="4">
    <source>
        <dbReference type="EMBL" id="EFJ45511.1"/>
    </source>
</evidence>
<evidence type="ECO:0000256" key="1">
    <source>
        <dbReference type="SAM" id="MobiDB-lite"/>
    </source>
</evidence>
<name>D8U404_VOLCA</name>
<feature type="signal peptide" evidence="2">
    <location>
        <begin position="1"/>
        <end position="24"/>
    </location>
</feature>
<dbReference type="InterPro" id="IPR008752">
    <property type="entry name" value="Peptidase_M11"/>
</dbReference>
<evidence type="ECO:0000256" key="2">
    <source>
        <dbReference type="SAM" id="SignalP"/>
    </source>
</evidence>
<keyword evidence="5" id="KW-1185">Reference proteome</keyword>
<dbReference type="AlphaFoldDB" id="D8U404"/>
<evidence type="ECO:0000259" key="3">
    <source>
        <dbReference type="Pfam" id="PF05548"/>
    </source>
</evidence>
<dbReference type="OrthoDB" id="529266at2759"/>
<evidence type="ECO:0000313" key="5">
    <source>
        <dbReference type="Proteomes" id="UP000001058"/>
    </source>
</evidence>
<feature type="chain" id="PRO_5003124147" description="Peptidase M11 gametolysin domain-containing protein" evidence="2">
    <location>
        <begin position="25"/>
        <end position="697"/>
    </location>
</feature>
<feature type="compositionally biased region" description="Pro residues" evidence="1">
    <location>
        <begin position="626"/>
        <end position="646"/>
    </location>
</feature>
<reference evidence="4 5" key="1">
    <citation type="journal article" date="2010" name="Science">
        <title>Genomic analysis of organismal complexity in the multicellular green alga Volvox carteri.</title>
        <authorList>
            <person name="Prochnik S.E."/>
            <person name="Umen J."/>
            <person name="Nedelcu A.M."/>
            <person name="Hallmann A."/>
            <person name="Miller S.M."/>
            <person name="Nishii I."/>
            <person name="Ferris P."/>
            <person name="Kuo A."/>
            <person name="Mitros T."/>
            <person name="Fritz-Laylin L.K."/>
            <person name="Hellsten U."/>
            <person name="Chapman J."/>
            <person name="Simakov O."/>
            <person name="Rensing S.A."/>
            <person name="Terry A."/>
            <person name="Pangilinan J."/>
            <person name="Kapitonov V."/>
            <person name="Jurka J."/>
            <person name="Salamov A."/>
            <person name="Shapiro H."/>
            <person name="Schmutz J."/>
            <person name="Grimwood J."/>
            <person name="Lindquist E."/>
            <person name="Lucas S."/>
            <person name="Grigoriev I.V."/>
            <person name="Schmitt R."/>
            <person name="Kirk D."/>
            <person name="Rokhsar D.S."/>
        </authorList>
    </citation>
    <scope>NUCLEOTIDE SEQUENCE [LARGE SCALE GENOMIC DNA]</scope>
    <source>
        <strain evidence="5">f. Nagariensis / Eve</strain>
    </source>
</reference>
<protein>
    <recommendedName>
        <fullName evidence="3">Peptidase M11 gametolysin domain-containing protein</fullName>
    </recommendedName>
</protein>
<dbReference type="InParanoid" id="D8U404"/>
<keyword evidence="2" id="KW-0732">Signal</keyword>